<protein>
    <submittedName>
        <fullName evidence="3">Thioesterase-like superfamily-domain-containing protein</fullName>
    </submittedName>
</protein>
<dbReference type="InterPro" id="IPR042171">
    <property type="entry name" value="Acyl-CoA_hotdog"/>
</dbReference>
<dbReference type="InterPro" id="IPR052389">
    <property type="entry name" value="Sec_Metab_Biosynth-Assoc"/>
</dbReference>
<proteinExistence type="predicted"/>
<dbReference type="PANTHER" id="PTHR38110">
    <property type="entry name" value="CHROMOSOME 23, WHOLE GENOME SHOTGUN SEQUENCE"/>
    <property type="match status" value="1"/>
</dbReference>
<dbReference type="InterPro" id="IPR049450">
    <property type="entry name" value="ACOT8-like_C"/>
</dbReference>
<evidence type="ECO:0000259" key="1">
    <source>
        <dbReference type="Pfam" id="PF13622"/>
    </source>
</evidence>
<dbReference type="RefSeq" id="XP_046072742.1">
    <property type="nucleotide sequence ID" value="XM_046215808.1"/>
</dbReference>
<feature type="domain" description="Acyl-CoA thioesterase-like C-terminal" evidence="2">
    <location>
        <begin position="177"/>
        <end position="321"/>
    </location>
</feature>
<name>A0AAD4Q178_9EURO</name>
<evidence type="ECO:0000313" key="3">
    <source>
        <dbReference type="EMBL" id="KAH8698278.1"/>
    </source>
</evidence>
<dbReference type="SUPFAM" id="SSF54637">
    <property type="entry name" value="Thioesterase/thiol ester dehydrase-isomerase"/>
    <property type="match status" value="2"/>
</dbReference>
<dbReference type="Proteomes" id="UP001201262">
    <property type="component" value="Unassembled WGS sequence"/>
</dbReference>
<dbReference type="Pfam" id="PF20789">
    <property type="entry name" value="4HBT_3C"/>
    <property type="match status" value="1"/>
</dbReference>
<evidence type="ECO:0000259" key="2">
    <source>
        <dbReference type="Pfam" id="PF20789"/>
    </source>
</evidence>
<comment type="caution">
    <text evidence="3">The sequence shown here is derived from an EMBL/GenBank/DDBJ whole genome shotgun (WGS) entry which is preliminary data.</text>
</comment>
<dbReference type="PANTHER" id="PTHR38110:SF3">
    <property type="entry name" value="THIOESTERASE-LIKE SUPERFAMILY-DOMAIN-CONTAINING PROTEIN"/>
    <property type="match status" value="1"/>
</dbReference>
<dbReference type="AlphaFoldDB" id="A0AAD4Q178"/>
<gene>
    <name evidence="3" type="ORF">BGW36DRAFT_375798</name>
</gene>
<dbReference type="InterPro" id="IPR049449">
    <property type="entry name" value="TesB_ACOT8-like_N"/>
</dbReference>
<feature type="domain" description="Acyl-CoA thioesterase-like N-terminal HotDog" evidence="1">
    <location>
        <begin position="29"/>
        <end position="108"/>
    </location>
</feature>
<accession>A0AAD4Q178</accession>
<sequence length="343" mass="37408">MTPPHTQEFEDAITVTPKSSHTYSTNLNNNWAIGAVPHGGYTMAVLYRLAITHFKHTHPTRHNSDPMPISMQMTFLRRSTVGPAILTVEDAKLGARTSTIHVTLSQEDSRSSQNGELKKNTARVVGYITVSDPVSDVGISSPSDWTLYPPPPSQQPPDVKLTPEGSFALATDNSLWKAVGSKFSKFRRVGNHTAIFGPAHGDKLGIVDQWARLRTVGPQGGRGRWTNEAAVVLIDLFPMALGGLDRQAVYSTADGDATPPFWFPTVSLNIDFKKRLPTEGVDWLYSRVNMKTVRNGRTDIEVIMKDEAGDIVALGSQVGLVVGASRNTSGRNYEKSADAKAKI</sequence>
<dbReference type="InterPro" id="IPR029069">
    <property type="entry name" value="HotDog_dom_sf"/>
</dbReference>
<organism evidence="3 4">
    <name type="scientific">Talaromyces proteolyticus</name>
    <dbReference type="NCBI Taxonomy" id="1131652"/>
    <lineage>
        <taxon>Eukaryota</taxon>
        <taxon>Fungi</taxon>
        <taxon>Dikarya</taxon>
        <taxon>Ascomycota</taxon>
        <taxon>Pezizomycotina</taxon>
        <taxon>Eurotiomycetes</taxon>
        <taxon>Eurotiomycetidae</taxon>
        <taxon>Eurotiales</taxon>
        <taxon>Trichocomaceae</taxon>
        <taxon>Talaromyces</taxon>
        <taxon>Talaromyces sect. Bacilispori</taxon>
    </lineage>
</organism>
<evidence type="ECO:0000313" key="4">
    <source>
        <dbReference type="Proteomes" id="UP001201262"/>
    </source>
</evidence>
<dbReference type="Pfam" id="PF13622">
    <property type="entry name" value="4HBT_3"/>
    <property type="match status" value="1"/>
</dbReference>
<keyword evidence="4" id="KW-1185">Reference proteome</keyword>
<dbReference type="Gene3D" id="2.40.160.210">
    <property type="entry name" value="Acyl-CoA thioesterase, double hotdog domain"/>
    <property type="match status" value="1"/>
</dbReference>
<dbReference type="EMBL" id="JAJTJA010000005">
    <property type="protein sequence ID" value="KAH8698278.1"/>
    <property type="molecule type" value="Genomic_DNA"/>
</dbReference>
<reference evidence="3" key="1">
    <citation type="submission" date="2021-12" db="EMBL/GenBank/DDBJ databases">
        <title>Convergent genome expansion in fungi linked to evolution of root-endophyte symbiosis.</title>
        <authorList>
            <consortium name="DOE Joint Genome Institute"/>
            <person name="Ke Y.-H."/>
            <person name="Bonito G."/>
            <person name="Liao H.-L."/>
            <person name="Looney B."/>
            <person name="Rojas-Flechas A."/>
            <person name="Nash J."/>
            <person name="Hameed K."/>
            <person name="Schadt C."/>
            <person name="Martin F."/>
            <person name="Crous P.W."/>
            <person name="Miettinen O."/>
            <person name="Magnuson J.K."/>
            <person name="Labbe J."/>
            <person name="Jacobson D."/>
            <person name="Doktycz M.J."/>
            <person name="Veneault-Fourrey C."/>
            <person name="Kuo A."/>
            <person name="Mondo S."/>
            <person name="Calhoun S."/>
            <person name="Riley R."/>
            <person name="Ohm R."/>
            <person name="LaButti K."/>
            <person name="Andreopoulos B."/>
            <person name="Pangilinan J."/>
            <person name="Nolan M."/>
            <person name="Tritt A."/>
            <person name="Clum A."/>
            <person name="Lipzen A."/>
            <person name="Daum C."/>
            <person name="Barry K."/>
            <person name="Grigoriev I.V."/>
            <person name="Vilgalys R."/>
        </authorList>
    </citation>
    <scope>NUCLEOTIDE SEQUENCE</scope>
    <source>
        <strain evidence="3">PMI_201</strain>
    </source>
</reference>
<dbReference type="GeneID" id="70246095"/>